<protein>
    <submittedName>
        <fullName evidence="3">Uncharacterized protein</fullName>
    </submittedName>
</protein>
<proteinExistence type="predicted"/>
<keyword evidence="2" id="KW-1133">Transmembrane helix</keyword>
<dbReference type="Proteomes" id="UP001595773">
    <property type="component" value="Unassembled WGS sequence"/>
</dbReference>
<keyword evidence="2" id="KW-0812">Transmembrane</keyword>
<dbReference type="EMBL" id="JBHSCQ010000005">
    <property type="protein sequence ID" value="MFC4264837.1"/>
    <property type="molecule type" value="Genomic_DNA"/>
</dbReference>
<dbReference type="SUPFAM" id="SSF81995">
    <property type="entry name" value="beta-sandwich domain of Sec23/24"/>
    <property type="match status" value="1"/>
</dbReference>
<feature type="transmembrane region" description="Helical" evidence="2">
    <location>
        <begin position="70"/>
        <end position="96"/>
    </location>
</feature>
<evidence type="ECO:0000313" key="4">
    <source>
        <dbReference type="Proteomes" id="UP001595773"/>
    </source>
</evidence>
<reference evidence="4" key="1">
    <citation type="journal article" date="2019" name="Int. J. Syst. Evol. Microbiol.">
        <title>The Global Catalogue of Microorganisms (GCM) 10K type strain sequencing project: providing services to taxonomists for standard genome sequencing and annotation.</title>
        <authorList>
            <consortium name="The Broad Institute Genomics Platform"/>
            <consortium name="The Broad Institute Genome Sequencing Center for Infectious Disease"/>
            <person name="Wu L."/>
            <person name="Ma J."/>
        </authorList>
    </citation>
    <scope>NUCLEOTIDE SEQUENCE [LARGE SCALE GENOMIC DNA]</scope>
    <source>
        <strain evidence="4">CGMCC 1.10698</strain>
    </source>
</reference>
<feature type="compositionally biased region" description="Pro residues" evidence="1">
    <location>
        <begin position="1"/>
        <end position="29"/>
    </location>
</feature>
<organism evidence="3 4">
    <name type="scientific">Arthrobacter cryoconiti</name>
    <dbReference type="NCBI Taxonomy" id="748907"/>
    <lineage>
        <taxon>Bacteria</taxon>
        <taxon>Bacillati</taxon>
        <taxon>Actinomycetota</taxon>
        <taxon>Actinomycetes</taxon>
        <taxon>Micrococcales</taxon>
        <taxon>Micrococcaceae</taxon>
        <taxon>Arthrobacter</taxon>
    </lineage>
</organism>
<keyword evidence="2" id="KW-0472">Membrane</keyword>
<feature type="region of interest" description="Disordered" evidence="1">
    <location>
        <begin position="1"/>
        <end position="37"/>
    </location>
</feature>
<comment type="caution">
    <text evidence="3">The sequence shown here is derived from an EMBL/GenBank/DDBJ whole genome shotgun (WGS) entry which is preliminary data.</text>
</comment>
<name>A0ABV8QXF5_9MICC</name>
<sequence length="280" mass="29690">MSMPPQGQPPQGQPPVPQQGQPPVPPQGQPAPNFYGYPQQVHPAAPQFAAPAANYGMPVQLAPGRRKKSVLPWIVGGGLATVAVLAVVLVLILGMLGKSGMEPMSAAQTKTASFSYPDSWNVVDTSNVTVISPDGSTPAERFVARKGDKPKTALLVYEATERPASSVSREKISKSVDTGLRLQLELSQAKLVELRSTAGFGCASEFSYTNKPAIVDNDSFYGYSYGYTCTSFTGPIQGEYLVGFDTAGVAHRLTVEALSAEWSAHKKSMEAIIGSFVPSV</sequence>
<evidence type="ECO:0000256" key="2">
    <source>
        <dbReference type="SAM" id="Phobius"/>
    </source>
</evidence>
<dbReference type="RefSeq" id="WP_230066459.1">
    <property type="nucleotide sequence ID" value="NZ_BAABLL010000019.1"/>
</dbReference>
<evidence type="ECO:0000313" key="3">
    <source>
        <dbReference type="EMBL" id="MFC4264837.1"/>
    </source>
</evidence>
<accession>A0ABV8QXF5</accession>
<evidence type="ECO:0000256" key="1">
    <source>
        <dbReference type="SAM" id="MobiDB-lite"/>
    </source>
</evidence>
<gene>
    <name evidence="3" type="ORF">ACFOW9_04400</name>
</gene>
<keyword evidence="4" id="KW-1185">Reference proteome</keyword>